<comment type="catalytic activity">
    <reaction evidence="13">
        <text>ATP + H2O + 4 H(+)(in) = ADP + phosphate + 5 H(+)(out)</text>
        <dbReference type="Rhea" id="RHEA:57720"/>
        <dbReference type="ChEBI" id="CHEBI:15377"/>
        <dbReference type="ChEBI" id="CHEBI:15378"/>
        <dbReference type="ChEBI" id="CHEBI:30616"/>
        <dbReference type="ChEBI" id="CHEBI:43474"/>
        <dbReference type="ChEBI" id="CHEBI:456216"/>
        <dbReference type="EC" id="7.1.2.2"/>
    </reaction>
</comment>
<dbReference type="NCBIfam" id="TIGR01039">
    <property type="entry name" value="atpD"/>
    <property type="match status" value="1"/>
</dbReference>
<evidence type="ECO:0000256" key="13">
    <source>
        <dbReference type="HAMAP-Rule" id="MF_01347"/>
    </source>
</evidence>
<dbReference type="RefSeq" id="WP_132865769.1">
    <property type="nucleotide sequence ID" value="NZ_JAYFUH010000128.1"/>
</dbReference>
<dbReference type="HAMAP" id="MF_01347">
    <property type="entry name" value="ATP_synth_beta_bact"/>
    <property type="match status" value="1"/>
</dbReference>
<comment type="similarity">
    <text evidence="12">Belongs to the ATPase alpha/beta chains family. T3SS ATPase subfamily.</text>
</comment>
<dbReference type="SMART" id="SM00382">
    <property type="entry name" value="AAA"/>
    <property type="match status" value="1"/>
</dbReference>
<comment type="subcellular location">
    <subcellularLocation>
        <location evidence="13">Cell membrane</location>
        <topology evidence="13">Peripheral membrane protein</topology>
    </subcellularLocation>
    <subcellularLocation>
        <location evidence="1">Membrane</location>
    </subcellularLocation>
</comment>
<reference evidence="15 16" key="1">
    <citation type="submission" date="2023-12" db="EMBL/GenBank/DDBJ databases">
        <title>Stenotrophomonas guangdongensis sp. nov., isolated from wilted pepper plants (Capsicum annuum).</title>
        <authorList>
            <person name="Qiu M."/>
            <person name="Li Y."/>
            <person name="Liu Q."/>
            <person name="Zhang X."/>
            <person name="Huang Y."/>
            <person name="Guo R."/>
            <person name="Hu M."/>
            <person name="Zhou J."/>
            <person name="Zhou X."/>
        </authorList>
    </citation>
    <scope>NUCLEOTIDE SEQUENCE [LARGE SCALE GENOMIC DNA]</scope>
    <source>
        <strain evidence="15 16">MH1</strain>
    </source>
</reference>
<evidence type="ECO:0000256" key="12">
    <source>
        <dbReference type="ARBA" id="ARBA00024342"/>
    </source>
</evidence>
<sequence length="468" mass="50813">MSQGKIVQIIGAVVDVEFPRSDVPKVYDALKVENTDITLEVQQQLGDGIVRTIALGSTDGLKRGLVTVNTNRAISVPVGAGTLGRIMDVLGRPIDEAGPVAASDNWEIHRAAPSYEDQSSSTELLETGIKVIDLMCPFAKGGKVGLFGGAGVGKTVNMMELINNIAKAHSGLSVFAGVGERTREGNDFYHEMKDSNVLDKVAMVYGQMNEPPGNRLRVALTGLTMAEYFRDEKDANGKGKDVLLFVDNIYRYTLAGTEVSALLGRMPSAVGYQPTLAEEMGVLQERITSTKTGSITSIQAVYVPADDLTDPSPATTFAHLDSTVTLSRSIASLGIYPAVDPLDSTSRQMDPQVIGNEHYETAQRVQQTLQKYKELKDIIAILGMDELSEEDKQAVTRARKIERFFSQPFHVAEVFTGSPGKYVPLKDTIRGFKAIVDGEYDHLPEQAFYMVGGIDEAVEKAKKMAEKA</sequence>
<evidence type="ECO:0000313" key="16">
    <source>
        <dbReference type="Proteomes" id="UP001301653"/>
    </source>
</evidence>
<evidence type="ECO:0000256" key="9">
    <source>
        <dbReference type="ARBA" id="ARBA00023136"/>
    </source>
</evidence>
<feature type="domain" description="AAA+ ATPase" evidence="14">
    <location>
        <begin position="140"/>
        <end position="323"/>
    </location>
</feature>
<accession>A0ABU5V3F7</accession>
<evidence type="ECO:0000256" key="10">
    <source>
        <dbReference type="ARBA" id="ARBA00023196"/>
    </source>
</evidence>
<organism evidence="15 16">
    <name type="scientific">Stenotrophomonas capsici</name>
    <dbReference type="NCBI Taxonomy" id="3110230"/>
    <lineage>
        <taxon>Bacteria</taxon>
        <taxon>Pseudomonadati</taxon>
        <taxon>Pseudomonadota</taxon>
        <taxon>Gammaproteobacteria</taxon>
        <taxon>Lysobacterales</taxon>
        <taxon>Lysobacteraceae</taxon>
        <taxon>Stenotrophomonas</taxon>
    </lineage>
</organism>
<dbReference type="InterPro" id="IPR027417">
    <property type="entry name" value="P-loop_NTPase"/>
</dbReference>
<name>A0ABU5V3F7_9GAMM</name>
<dbReference type="InterPro" id="IPR003593">
    <property type="entry name" value="AAA+_ATPase"/>
</dbReference>
<dbReference type="InterPro" id="IPR036121">
    <property type="entry name" value="ATPase_F1/V1/A1_a/bsu_N_sf"/>
</dbReference>
<dbReference type="SUPFAM" id="SSF50615">
    <property type="entry name" value="N-terminal domain of alpha and beta subunits of F1 ATP synthase"/>
    <property type="match status" value="1"/>
</dbReference>
<feature type="binding site" evidence="13">
    <location>
        <begin position="148"/>
        <end position="155"/>
    </location>
    <ligand>
        <name>ATP</name>
        <dbReference type="ChEBI" id="CHEBI:30616"/>
    </ligand>
</feature>
<evidence type="ECO:0000256" key="6">
    <source>
        <dbReference type="ARBA" id="ARBA00022840"/>
    </source>
</evidence>
<keyword evidence="6 13" id="KW-0067">ATP-binding</keyword>
<protein>
    <recommendedName>
        <fullName evidence="13">ATP synthase subunit beta</fullName>
        <ecNumber evidence="13">7.1.2.2</ecNumber>
    </recommendedName>
    <alternativeName>
        <fullName evidence="13">ATP synthase F1 sector subunit beta</fullName>
    </alternativeName>
    <alternativeName>
        <fullName evidence="13">F-ATPase subunit beta</fullName>
    </alternativeName>
</protein>
<evidence type="ECO:0000256" key="8">
    <source>
        <dbReference type="ARBA" id="ARBA00023065"/>
    </source>
</evidence>
<evidence type="ECO:0000256" key="5">
    <source>
        <dbReference type="ARBA" id="ARBA00022781"/>
    </source>
</evidence>
<comment type="function">
    <text evidence="13">Produces ATP from ADP in the presence of a proton gradient across the membrane. The catalytic sites are hosted primarily by the beta subunits.</text>
</comment>
<dbReference type="InterPro" id="IPR005722">
    <property type="entry name" value="ATP_synth_F1_bsu"/>
</dbReference>
<dbReference type="InterPro" id="IPR020003">
    <property type="entry name" value="ATPase_a/bsu_AS"/>
</dbReference>
<dbReference type="SUPFAM" id="SSF52540">
    <property type="entry name" value="P-loop containing nucleoside triphosphate hydrolases"/>
    <property type="match status" value="1"/>
</dbReference>
<dbReference type="InterPro" id="IPR004100">
    <property type="entry name" value="ATPase_F1/V1/A1_a/bsu_N"/>
</dbReference>
<dbReference type="Proteomes" id="UP001301653">
    <property type="component" value="Unassembled WGS sequence"/>
</dbReference>
<dbReference type="PROSITE" id="PS00152">
    <property type="entry name" value="ATPASE_ALPHA_BETA"/>
    <property type="match status" value="1"/>
</dbReference>
<keyword evidence="7 13" id="KW-1278">Translocase</keyword>
<evidence type="ECO:0000256" key="1">
    <source>
        <dbReference type="ARBA" id="ARBA00004370"/>
    </source>
</evidence>
<keyword evidence="11 13" id="KW-0066">ATP synthesis</keyword>
<gene>
    <name evidence="13 15" type="primary">atpD</name>
    <name evidence="15" type="ORF">VA603_09945</name>
</gene>
<keyword evidence="3 13" id="KW-1003">Cell membrane</keyword>
<dbReference type="CDD" id="cd18115">
    <property type="entry name" value="ATP-synt_F1_beta_N"/>
    <property type="match status" value="1"/>
</dbReference>
<keyword evidence="5 13" id="KW-0375">Hydrogen ion transport</keyword>
<dbReference type="InterPro" id="IPR055190">
    <property type="entry name" value="ATP-synt_VA_C"/>
</dbReference>
<proteinExistence type="inferred from homology"/>
<keyword evidence="9 13" id="KW-0472">Membrane</keyword>
<dbReference type="InterPro" id="IPR024034">
    <property type="entry name" value="ATPase_F1/V1_b/a_C"/>
</dbReference>
<evidence type="ECO:0000256" key="3">
    <source>
        <dbReference type="ARBA" id="ARBA00022475"/>
    </source>
</evidence>
<dbReference type="Gene3D" id="2.40.10.170">
    <property type="match status" value="1"/>
</dbReference>
<evidence type="ECO:0000256" key="7">
    <source>
        <dbReference type="ARBA" id="ARBA00022967"/>
    </source>
</evidence>
<dbReference type="Gene3D" id="1.10.1140.10">
    <property type="entry name" value="Bovine Mitochondrial F1-atpase, Atp Synthase Beta Chain, Chain D, domain 3"/>
    <property type="match status" value="1"/>
</dbReference>
<evidence type="ECO:0000256" key="4">
    <source>
        <dbReference type="ARBA" id="ARBA00022741"/>
    </source>
</evidence>
<evidence type="ECO:0000259" key="14">
    <source>
        <dbReference type="SMART" id="SM00382"/>
    </source>
</evidence>
<dbReference type="Pfam" id="PF00006">
    <property type="entry name" value="ATP-synt_ab"/>
    <property type="match status" value="1"/>
</dbReference>
<evidence type="ECO:0000256" key="2">
    <source>
        <dbReference type="ARBA" id="ARBA00022448"/>
    </source>
</evidence>
<dbReference type="Gene3D" id="3.40.50.300">
    <property type="entry name" value="P-loop containing nucleotide triphosphate hydrolases"/>
    <property type="match status" value="1"/>
</dbReference>
<dbReference type="PANTHER" id="PTHR15184">
    <property type="entry name" value="ATP SYNTHASE"/>
    <property type="match status" value="1"/>
</dbReference>
<keyword evidence="10 13" id="KW-0139">CF(1)</keyword>
<dbReference type="Pfam" id="PF02874">
    <property type="entry name" value="ATP-synt_ab_N"/>
    <property type="match status" value="1"/>
</dbReference>
<keyword evidence="2 13" id="KW-0813">Transport</keyword>
<dbReference type="SUPFAM" id="SSF47917">
    <property type="entry name" value="C-terminal domain of alpha and beta subunits of F1 ATP synthase"/>
    <property type="match status" value="1"/>
</dbReference>
<dbReference type="CDD" id="cd01133">
    <property type="entry name" value="F1-ATPase_beta_CD"/>
    <property type="match status" value="1"/>
</dbReference>
<dbReference type="CDD" id="cd18110">
    <property type="entry name" value="ATP-synt_F1_beta_C"/>
    <property type="match status" value="1"/>
</dbReference>
<keyword evidence="8 13" id="KW-0406">Ion transport</keyword>
<comment type="caution">
    <text evidence="15">The sequence shown here is derived from an EMBL/GenBank/DDBJ whole genome shotgun (WGS) entry which is preliminary data.</text>
</comment>
<dbReference type="Pfam" id="PF22919">
    <property type="entry name" value="ATP-synt_VA_C"/>
    <property type="match status" value="1"/>
</dbReference>
<dbReference type="InterPro" id="IPR000194">
    <property type="entry name" value="ATPase_F1/V1/A1_a/bsu_nucl-bd"/>
</dbReference>
<dbReference type="PANTHER" id="PTHR15184:SF71">
    <property type="entry name" value="ATP SYNTHASE SUBUNIT BETA, MITOCHONDRIAL"/>
    <property type="match status" value="1"/>
</dbReference>
<evidence type="ECO:0000256" key="11">
    <source>
        <dbReference type="ARBA" id="ARBA00023310"/>
    </source>
</evidence>
<keyword evidence="4 13" id="KW-0547">Nucleotide-binding</keyword>
<dbReference type="InterPro" id="IPR050053">
    <property type="entry name" value="ATPase_alpha/beta_chains"/>
</dbReference>
<dbReference type="EMBL" id="JAYFUH010000128">
    <property type="protein sequence ID" value="MEA5667852.1"/>
    <property type="molecule type" value="Genomic_DNA"/>
</dbReference>
<evidence type="ECO:0000313" key="15">
    <source>
        <dbReference type="EMBL" id="MEA5667852.1"/>
    </source>
</evidence>
<dbReference type="EC" id="7.1.2.2" evidence="13"/>
<keyword evidence="16" id="KW-1185">Reference proteome</keyword>